<comment type="caution">
    <text evidence="18">The sequence shown here is derived from an EMBL/GenBank/DDBJ whole genome shotgun (WGS) entry which is preliminary data.</text>
</comment>
<evidence type="ECO:0000256" key="6">
    <source>
        <dbReference type="ARBA" id="ARBA00022771"/>
    </source>
</evidence>
<dbReference type="Pfam" id="PF06827">
    <property type="entry name" value="zf-FPG_IleRS"/>
    <property type="match status" value="1"/>
</dbReference>
<evidence type="ECO:0000259" key="17">
    <source>
        <dbReference type="PROSITE" id="PS51068"/>
    </source>
</evidence>
<evidence type="ECO:0000256" key="5">
    <source>
        <dbReference type="ARBA" id="ARBA00022763"/>
    </source>
</evidence>
<dbReference type="InterPro" id="IPR035937">
    <property type="entry name" value="FPG_N"/>
</dbReference>
<keyword evidence="11 15" id="KW-0456">Lyase</keyword>
<evidence type="ECO:0000256" key="7">
    <source>
        <dbReference type="ARBA" id="ARBA00022801"/>
    </source>
</evidence>
<evidence type="ECO:0000256" key="1">
    <source>
        <dbReference type="ARBA" id="ARBA00001668"/>
    </source>
</evidence>
<feature type="domain" description="Formamidopyrimidine-DNA glycosylase catalytic" evidence="17">
    <location>
        <begin position="2"/>
        <end position="113"/>
    </location>
</feature>
<dbReference type="EC" id="4.2.99.18" evidence="15"/>
<keyword evidence="8 15" id="KW-0862">Zinc</keyword>
<comment type="subunit">
    <text evidence="3 15">Monomer.</text>
</comment>
<feature type="domain" description="FPG-type" evidence="16">
    <location>
        <begin position="237"/>
        <end position="271"/>
    </location>
</feature>
<dbReference type="EMBL" id="BLJN01000003">
    <property type="protein sequence ID" value="GFE80880.1"/>
    <property type="molecule type" value="Genomic_DNA"/>
</dbReference>
<dbReference type="Proteomes" id="UP000445000">
    <property type="component" value="Unassembled WGS sequence"/>
</dbReference>
<evidence type="ECO:0000256" key="14">
    <source>
        <dbReference type="ARBA" id="ARBA00044632"/>
    </source>
</evidence>
<evidence type="ECO:0000256" key="15">
    <source>
        <dbReference type="HAMAP-Rule" id="MF_00103"/>
    </source>
</evidence>
<dbReference type="FunFam" id="1.10.8.50:FF:000003">
    <property type="entry name" value="Formamidopyrimidine-DNA glycosylase"/>
    <property type="match status" value="1"/>
</dbReference>
<feature type="active site" description="Proton donor; for beta-elimination activity" evidence="15">
    <location>
        <position position="58"/>
    </location>
</feature>
<dbReference type="NCBIfam" id="NF002211">
    <property type="entry name" value="PRK01103.1"/>
    <property type="match status" value="1"/>
</dbReference>
<dbReference type="SUPFAM" id="SSF81624">
    <property type="entry name" value="N-terminal domain of MutM-like DNA repair proteins"/>
    <property type="match status" value="1"/>
</dbReference>
<evidence type="ECO:0000256" key="12">
    <source>
        <dbReference type="ARBA" id="ARBA00023268"/>
    </source>
</evidence>
<evidence type="ECO:0000256" key="3">
    <source>
        <dbReference type="ARBA" id="ARBA00011245"/>
    </source>
</evidence>
<evidence type="ECO:0000313" key="19">
    <source>
        <dbReference type="Proteomes" id="UP000445000"/>
    </source>
</evidence>
<dbReference type="GO" id="GO:0008270">
    <property type="term" value="F:zinc ion binding"/>
    <property type="evidence" value="ECO:0007669"/>
    <property type="project" value="UniProtKB-UniRule"/>
</dbReference>
<evidence type="ECO:0000256" key="10">
    <source>
        <dbReference type="ARBA" id="ARBA00023204"/>
    </source>
</evidence>
<feature type="active site" description="Schiff-base intermediate with DNA" evidence="15">
    <location>
        <position position="2"/>
    </location>
</feature>
<dbReference type="RefSeq" id="WP_161812605.1">
    <property type="nucleotide sequence ID" value="NZ_BLJN01000003.1"/>
</dbReference>
<dbReference type="SMART" id="SM01232">
    <property type="entry name" value="H2TH"/>
    <property type="match status" value="1"/>
</dbReference>
<dbReference type="InterPro" id="IPR000214">
    <property type="entry name" value="Znf_DNA_glyclase/AP_lyase"/>
</dbReference>
<dbReference type="AlphaFoldDB" id="A0A829YC64"/>
<name>A0A829YC64_9GAMM</name>
<feature type="active site" description="Proton donor" evidence="15">
    <location>
        <position position="3"/>
    </location>
</feature>
<dbReference type="PROSITE" id="PS51066">
    <property type="entry name" value="ZF_FPG_2"/>
    <property type="match status" value="1"/>
</dbReference>
<dbReference type="Pfam" id="PF01149">
    <property type="entry name" value="Fapy_DNA_glyco"/>
    <property type="match status" value="1"/>
</dbReference>
<dbReference type="GO" id="GO:0006284">
    <property type="term" value="P:base-excision repair"/>
    <property type="evidence" value="ECO:0007669"/>
    <property type="project" value="InterPro"/>
</dbReference>
<comment type="cofactor">
    <cofactor evidence="15">
        <name>Zn(2+)</name>
        <dbReference type="ChEBI" id="CHEBI:29105"/>
    </cofactor>
    <text evidence="15">Binds 1 zinc ion per subunit.</text>
</comment>
<evidence type="ECO:0000256" key="8">
    <source>
        <dbReference type="ARBA" id="ARBA00022833"/>
    </source>
</evidence>
<keyword evidence="9 15" id="KW-0238">DNA-binding</keyword>
<keyword evidence="7 15" id="KW-0378">Hydrolase</keyword>
<feature type="active site" description="Proton donor; for delta-elimination activity" evidence="15">
    <location>
        <position position="261"/>
    </location>
</feature>
<keyword evidence="5 15" id="KW-0227">DNA damage</keyword>
<dbReference type="FunFam" id="3.20.190.10:FF:000001">
    <property type="entry name" value="Formamidopyrimidine-DNA glycosylase"/>
    <property type="match status" value="1"/>
</dbReference>
<dbReference type="PROSITE" id="PS01242">
    <property type="entry name" value="ZF_FPG_1"/>
    <property type="match status" value="1"/>
</dbReference>
<evidence type="ECO:0000256" key="11">
    <source>
        <dbReference type="ARBA" id="ARBA00023239"/>
    </source>
</evidence>
<keyword evidence="12 15" id="KW-0511">Multifunctional enzyme</keyword>
<reference evidence="19" key="1">
    <citation type="submission" date="2020-01" db="EMBL/GenBank/DDBJ databases">
        <title>'Steroidobacter agaridevorans' sp. nov., agar-degrading bacteria isolated from rhizosphere soils.</title>
        <authorList>
            <person name="Ikenaga M."/>
            <person name="Kataoka M."/>
            <person name="Murouchi A."/>
            <person name="Katsuragi S."/>
            <person name="Sakai M."/>
        </authorList>
    </citation>
    <scope>NUCLEOTIDE SEQUENCE [LARGE SCALE GENOMIC DNA]</scope>
    <source>
        <strain evidence="19">YU21-B</strain>
    </source>
</reference>
<keyword evidence="19" id="KW-1185">Reference proteome</keyword>
<dbReference type="Gene3D" id="1.10.8.50">
    <property type="match status" value="1"/>
</dbReference>
<protein>
    <recommendedName>
        <fullName evidence="15">Formamidopyrimidine-DNA glycosylase</fullName>
        <shortName evidence="15">Fapy-DNA glycosylase</shortName>
        <ecNumber evidence="15">3.2.2.23</ecNumber>
    </recommendedName>
    <alternativeName>
        <fullName evidence="15">DNA-(apurinic or apyrimidinic site) lyase MutM</fullName>
        <shortName evidence="15">AP lyase MutM</shortName>
        <ecNumber evidence="15">4.2.99.18</ecNumber>
    </alternativeName>
</protein>
<dbReference type="InterPro" id="IPR015887">
    <property type="entry name" value="DNA_glyclase_Znf_dom_DNA_BS"/>
</dbReference>
<feature type="binding site" evidence="15">
    <location>
        <position position="91"/>
    </location>
    <ligand>
        <name>DNA</name>
        <dbReference type="ChEBI" id="CHEBI:16991"/>
    </ligand>
</feature>
<dbReference type="GO" id="GO:0140078">
    <property type="term" value="F:class I DNA-(apurinic or apyrimidinic site) endonuclease activity"/>
    <property type="evidence" value="ECO:0007669"/>
    <property type="project" value="UniProtKB-EC"/>
</dbReference>
<evidence type="ECO:0000256" key="2">
    <source>
        <dbReference type="ARBA" id="ARBA00009409"/>
    </source>
</evidence>
<evidence type="ECO:0000256" key="13">
    <source>
        <dbReference type="ARBA" id="ARBA00023295"/>
    </source>
</evidence>
<dbReference type="InterPro" id="IPR015886">
    <property type="entry name" value="H2TH_FPG"/>
</dbReference>
<evidence type="ECO:0000256" key="9">
    <source>
        <dbReference type="ARBA" id="ARBA00023125"/>
    </source>
</evidence>
<dbReference type="SUPFAM" id="SSF57716">
    <property type="entry name" value="Glucocorticoid receptor-like (DNA-binding domain)"/>
    <property type="match status" value="1"/>
</dbReference>
<organism evidence="18 19">
    <name type="scientific">Steroidobacter agaridevorans</name>
    <dbReference type="NCBI Taxonomy" id="2695856"/>
    <lineage>
        <taxon>Bacteria</taxon>
        <taxon>Pseudomonadati</taxon>
        <taxon>Pseudomonadota</taxon>
        <taxon>Gammaproteobacteria</taxon>
        <taxon>Steroidobacterales</taxon>
        <taxon>Steroidobacteraceae</taxon>
        <taxon>Steroidobacter</taxon>
    </lineage>
</organism>
<comment type="similarity">
    <text evidence="2 15">Belongs to the FPG family.</text>
</comment>
<proteinExistence type="inferred from homology"/>
<dbReference type="PROSITE" id="PS51068">
    <property type="entry name" value="FPG_CAT"/>
    <property type="match status" value="1"/>
</dbReference>
<dbReference type="PANTHER" id="PTHR22993:SF9">
    <property type="entry name" value="FORMAMIDOPYRIMIDINE-DNA GLYCOSYLASE"/>
    <property type="match status" value="1"/>
</dbReference>
<comment type="catalytic activity">
    <reaction evidence="14 15">
        <text>2'-deoxyribonucleotide-(2'-deoxyribose 5'-phosphate)-2'-deoxyribonucleotide-DNA = a 3'-end 2'-deoxyribonucleotide-(2,3-dehydro-2,3-deoxyribose 5'-phosphate)-DNA + a 5'-end 5'-phospho-2'-deoxyribonucleoside-DNA + H(+)</text>
        <dbReference type="Rhea" id="RHEA:66592"/>
        <dbReference type="Rhea" id="RHEA-COMP:13180"/>
        <dbReference type="Rhea" id="RHEA-COMP:16897"/>
        <dbReference type="Rhea" id="RHEA-COMP:17067"/>
        <dbReference type="ChEBI" id="CHEBI:15378"/>
        <dbReference type="ChEBI" id="CHEBI:136412"/>
        <dbReference type="ChEBI" id="CHEBI:157695"/>
        <dbReference type="ChEBI" id="CHEBI:167181"/>
        <dbReference type="EC" id="4.2.99.18"/>
    </reaction>
</comment>
<dbReference type="PANTHER" id="PTHR22993">
    <property type="entry name" value="FORMAMIDOPYRIMIDINE-DNA GLYCOSYLASE"/>
    <property type="match status" value="1"/>
</dbReference>
<dbReference type="Gene3D" id="3.20.190.10">
    <property type="entry name" value="MutM-like, N-terminal"/>
    <property type="match status" value="1"/>
</dbReference>
<dbReference type="SMART" id="SM00898">
    <property type="entry name" value="Fapy_DNA_glyco"/>
    <property type="match status" value="1"/>
</dbReference>
<feature type="binding site" evidence="15">
    <location>
        <position position="152"/>
    </location>
    <ligand>
        <name>DNA</name>
        <dbReference type="ChEBI" id="CHEBI:16991"/>
    </ligand>
</feature>
<feature type="binding site" evidence="15">
    <location>
        <position position="110"/>
    </location>
    <ligand>
        <name>DNA</name>
        <dbReference type="ChEBI" id="CHEBI:16991"/>
    </ligand>
</feature>
<evidence type="ECO:0000256" key="4">
    <source>
        <dbReference type="ARBA" id="ARBA00022723"/>
    </source>
</evidence>
<keyword evidence="4 15" id="KW-0479">Metal-binding</keyword>
<keyword evidence="13 15" id="KW-0326">Glycosidase</keyword>
<dbReference type="HAMAP" id="MF_00103">
    <property type="entry name" value="Fapy_DNA_glycosyl"/>
    <property type="match status" value="1"/>
</dbReference>
<dbReference type="InterPro" id="IPR010663">
    <property type="entry name" value="Znf_FPG/IleRS"/>
</dbReference>
<evidence type="ECO:0000313" key="18">
    <source>
        <dbReference type="EMBL" id="GFE80880.1"/>
    </source>
</evidence>
<dbReference type="EC" id="3.2.2.23" evidence="15"/>
<dbReference type="NCBIfam" id="TIGR00577">
    <property type="entry name" value="fpg"/>
    <property type="match status" value="1"/>
</dbReference>
<dbReference type="InterPro" id="IPR010979">
    <property type="entry name" value="Ribosomal_uS13-like_H2TH"/>
</dbReference>
<comment type="function">
    <text evidence="15">Involved in base excision repair of DNA damaged by oxidation or by mutagenic agents. Acts as DNA glycosylase that recognizes and removes damaged bases. Has a preference for oxidized purines, such as 7,8-dihydro-8-oxoguanine (8-oxoG). Has AP (apurinic/apyrimidinic) lyase activity and introduces nicks in the DNA strand. Cleaves the DNA backbone by beta-delta elimination to generate a single-strand break at the site of the removed base with both 3'- and 5'-phosphates.</text>
</comment>
<keyword evidence="6 15" id="KW-0863">Zinc-finger</keyword>
<comment type="catalytic activity">
    <reaction evidence="1 15">
        <text>Hydrolysis of DNA containing ring-opened 7-methylguanine residues, releasing 2,6-diamino-4-hydroxy-5-(N-methyl)formamidopyrimidine.</text>
        <dbReference type="EC" id="3.2.2.23"/>
    </reaction>
</comment>
<dbReference type="SUPFAM" id="SSF46946">
    <property type="entry name" value="S13-like H2TH domain"/>
    <property type="match status" value="1"/>
</dbReference>
<dbReference type="InterPro" id="IPR020629">
    <property type="entry name" value="FPG_Glyclase"/>
</dbReference>
<dbReference type="GO" id="GO:0003684">
    <property type="term" value="F:damaged DNA binding"/>
    <property type="evidence" value="ECO:0007669"/>
    <property type="project" value="InterPro"/>
</dbReference>
<dbReference type="Pfam" id="PF06831">
    <property type="entry name" value="H2TH"/>
    <property type="match status" value="1"/>
</dbReference>
<sequence>MPELPEVETTRRGIESSVVGRVIEKVIVREPRLRWRIPKQLPELAAGQRVVQLRRRAKYLVFDLERGSMILHLGMSGSLRVLPATTPPSMHDHVDIVMDSGQCLRFNDPRRFGSLLWTDTDPLQHKLLKSLAPEPLSDEFNGEYLARAAKGRSVAIKQLIMNGQVVVGVGNIYASEALFRAGVRPRRAAGRLKRPEFDALVKAIKDVLNDAIRAGGTTLRDYINPEGNPGYFRQKLYVYERTKDPCRVCKTPIKHFVQGQRSTYFCPQCQK</sequence>
<evidence type="ECO:0000259" key="16">
    <source>
        <dbReference type="PROSITE" id="PS51066"/>
    </source>
</evidence>
<gene>
    <name evidence="15 18" type="primary">mutM</name>
    <name evidence="15" type="synonym">fpg</name>
    <name evidence="18" type="ORF">GCM10011487_28800</name>
</gene>
<accession>A0A829YC64</accession>
<dbReference type="GO" id="GO:0034039">
    <property type="term" value="F:8-oxo-7,8-dihydroguanine DNA N-glycosylase activity"/>
    <property type="evidence" value="ECO:0007669"/>
    <property type="project" value="TreeGrafter"/>
</dbReference>
<keyword evidence="10 15" id="KW-0234">DNA repair</keyword>
<dbReference type="CDD" id="cd08966">
    <property type="entry name" value="EcFpg-like_N"/>
    <property type="match status" value="1"/>
</dbReference>
<dbReference type="InterPro" id="IPR012319">
    <property type="entry name" value="FPG_cat"/>
</dbReference>